<organism evidence="2 3">
    <name type="scientific">Rhizobium gallicum bv. gallicum R602sp</name>
    <dbReference type="NCBI Taxonomy" id="1041138"/>
    <lineage>
        <taxon>Bacteria</taxon>
        <taxon>Pseudomonadati</taxon>
        <taxon>Pseudomonadota</taxon>
        <taxon>Alphaproteobacteria</taxon>
        <taxon>Hyphomicrobiales</taxon>
        <taxon>Rhizobiaceae</taxon>
        <taxon>Rhizobium/Agrobacterium group</taxon>
        <taxon>Rhizobium</taxon>
    </lineage>
</organism>
<keyword evidence="1" id="KW-1133">Transmembrane helix</keyword>
<dbReference type="AlphaFoldDB" id="A0A0B4X4P0"/>
<gene>
    <name evidence="2" type="ORF">RGR602_CH02813</name>
</gene>
<feature type="transmembrane region" description="Helical" evidence="1">
    <location>
        <begin position="78"/>
        <end position="102"/>
    </location>
</feature>
<dbReference type="Proteomes" id="UP000031368">
    <property type="component" value="Chromosome"/>
</dbReference>
<evidence type="ECO:0000313" key="2">
    <source>
        <dbReference type="EMBL" id="AJD42131.1"/>
    </source>
</evidence>
<dbReference type="EMBL" id="CP006877">
    <property type="protein sequence ID" value="AJD42131.1"/>
    <property type="molecule type" value="Genomic_DNA"/>
</dbReference>
<proteinExistence type="predicted"/>
<keyword evidence="1" id="KW-0472">Membrane</keyword>
<protein>
    <submittedName>
        <fullName evidence="2">Uncharacterized protein</fullName>
    </submittedName>
</protein>
<evidence type="ECO:0000313" key="3">
    <source>
        <dbReference type="Proteomes" id="UP000031368"/>
    </source>
</evidence>
<reference evidence="2 3" key="1">
    <citation type="submission" date="2013-11" db="EMBL/GenBank/DDBJ databases">
        <title>Complete genome sequence of Rhizobium gallicum bv. gallicum R602.</title>
        <authorList>
            <person name="Bustos P."/>
            <person name="Santamaria R.I."/>
            <person name="Lozano L."/>
            <person name="Acosta J.L."/>
            <person name="Ormeno-Orrillo E."/>
            <person name="Rogel M.A."/>
            <person name="Romero D."/>
            <person name="Cevallos M.A."/>
            <person name="Martinez-Romero E."/>
            <person name="Gonzalez V."/>
        </authorList>
    </citation>
    <scope>NUCLEOTIDE SEQUENCE [LARGE SCALE GENOMIC DNA]</scope>
    <source>
        <strain evidence="2 3">R602</strain>
    </source>
</reference>
<name>A0A0B4X4P0_9HYPH</name>
<sequence>MTPEYAMNGSPQAAPASNAIRLVGGIGIGRNTAPYMRARRDQPRRPVRSASCFHQSNDQRDCIGRRSLKSRSGLSAPWIYVGLLAAQTAAALILFWIVFPIFHGLVTHLGERQMLDLSDQLGIVASDALLHCCYWTRLKWVPVTPPFHGPASLFIDMFVARAGMGRVGVGAVGFHGGLHAHPAARYGAAVATGAAIGAAAAPVPCYNPACGYYPYPPCY</sequence>
<dbReference type="KEGG" id="rga:RGR602_CH02813"/>
<evidence type="ECO:0000256" key="1">
    <source>
        <dbReference type="SAM" id="Phobius"/>
    </source>
</evidence>
<keyword evidence="1" id="KW-0812">Transmembrane</keyword>
<dbReference type="HOGENOM" id="CLU_1260606_0_0_5"/>
<accession>A0A0B4X4P0</accession>
<keyword evidence="3" id="KW-1185">Reference proteome</keyword>